<dbReference type="SMART" id="SM00091">
    <property type="entry name" value="PAS"/>
    <property type="match status" value="1"/>
</dbReference>
<dbReference type="InterPro" id="IPR043128">
    <property type="entry name" value="Rev_trsase/Diguanyl_cyclase"/>
</dbReference>
<evidence type="ECO:0000313" key="4">
    <source>
        <dbReference type="EMBL" id="SCA56816.1"/>
    </source>
</evidence>
<dbReference type="CDD" id="cd01949">
    <property type="entry name" value="GGDEF"/>
    <property type="match status" value="1"/>
</dbReference>
<dbReference type="OrthoDB" id="7185134at2"/>
<dbReference type="GO" id="GO:0043709">
    <property type="term" value="P:cell adhesion involved in single-species biofilm formation"/>
    <property type="evidence" value="ECO:0007669"/>
    <property type="project" value="TreeGrafter"/>
</dbReference>
<dbReference type="PROSITE" id="PS50887">
    <property type="entry name" value="GGDEF"/>
    <property type="match status" value="1"/>
</dbReference>
<sequence>MVENVVFFDDNEGTTDAVLTHQTLIDTQEKLGALLDLMPTGLIIHQMQGVLFANQQALHLFEKDHLAMVGKHILDYAPDDAREKWSEMFMSTFMRDEPVRFPELTLKRSDGSLSHIQVSAGRLPWEGTSVIQIMLEDVTELKQQAKELEKLTFNDVLTGAFNRRYFIQHASESVAYALDEAKPFSLLIFDVDWFKKVNDTYGHQAGDEALKTISAVWQRNTRQNEFDNRKNDSTLARIGGEEFAIYLPNVDQDGATAIAERIRSAIAENTVIFKDLRFKITASFGATSLKHGDESLDDLIRRADLALYKAKENGRNRVEFE</sequence>
<evidence type="ECO:0000256" key="2">
    <source>
        <dbReference type="ARBA" id="ARBA00034247"/>
    </source>
</evidence>
<comment type="catalytic activity">
    <reaction evidence="2">
        <text>2 GTP = 3',3'-c-di-GMP + 2 diphosphate</text>
        <dbReference type="Rhea" id="RHEA:24898"/>
        <dbReference type="ChEBI" id="CHEBI:33019"/>
        <dbReference type="ChEBI" id="CHEBI:37565"/>
        <dbReference type="ChEBI" id="CHEBI:58805"/>
        <dbReference type="EC" id="2.7.7.65"/>
    </reaction>
</comment>
<gene>
    <name evidence="4" type="ORF">MTBPR1_30186</name>
</gene>
<dbReference type="RefSeq" id="WP_069188883.1">
    <property type="nucleotide sequence ID" value="NZ_FLYE01000023.1"/>
</dbReference>
<keyword evidence="5" id="KW-1185">Reference proteome</keyword>
<dbReference type="SUPFAM" id="SSF55073">
    <property type="entry name" value="Nucleotide cyclase"/>
    <property type="match status" value="1"/>
</dbReference>
<dbReference type="NCBIfam" id="TIGR00254">
    <property type="entry name" value="GGDEF"/>
    <property type="match status" value="1"/>
</dbReference>
<dbReference type="Gene3D" id="3.30.450.20">
    <property type="entry name" value="PAS domain"/>
    <property type="match status" value="1"/>
</dbReference>
<reference evidence="4 5" key="1">
    <citation type="submission" date="2016-07" db="EMBL/GenBank/DDBJ databases">
        <authorList>
            <person name="Lefevre C.T."/>
        </authorList>
    </citation>
    <scope>NUCLEOTIDE SEQUENCE [LARGE SCALE GENOMIC DNA]</scope>
    <source>
        <strain evidence="4">PR1</strain>
    </source>
</reference>
<evidence type="ECO:0000313" key="5">
    <source>
        <dbReference type="Proteomes" id="UP000231658"/>
    </source>
</evidence>
<dbReference type="Pfam" id="PF00990">
    <property type="entry name" value="GGDEF"/>
    <property type="match status" value="1"/>
</dbReference>
<evidence type="ECO:0000256" key="1">
    <source>
        <dbReference type="ARBA" id="ARBA00012528"/>
    </source>
</evidence>
<dbReference type="PANTHER" id="PTHR45138:SF9">
    <property type="entry name" value="DIGUANYLATE CYCLASE DGCM-RELATED"/>
    <property type="match status" value="1"/>
</dbReference>
<dbReference type="Gene3D" id="3.30.70.270">
    <property type="match status" value="1"/>
</dbReference>
<protein>
    <recommendedName>
        <fullName evidence="1">diguanylate cyclase</fullName>
        <ecNumber evidence="1">2.7.7.65</ecNumber>
    </recommendedName>
</protein>
<dbReference type="GO" id="GO:1902201">
    <property type="term" value="P:negative regulation of bacterial-type flagellum-dependent cell motility"/>
    <property type="evidence" value="ECO:0007669"/>
    <property type="project" value="TreeGrafter"/>
</dbReference>
<evidence type="ECO:0000259" key="3">
    <source>
        <dbReference type="PROSITE" id="PS50887"/>
    </source>
</evidence>
<dbReference type="GO" id="GO:0005886">
    <property type="term" value="C:plasma membrane"/>
    <property type="evidence" value="ECO:0007669"/>
    <property type="project" value="TreeGrafter"/>
</dbReference>
<dbReference type="SMART" id="SM00267">
    <property type="entry name" value="GGDEF"/>
    <property type="match status" value="1"/>
</dbReference>
<dbReference type="AlphaFoldDB" id="A0A1C3RHR4"/>
<dbReference type="CDD" id="cd00130">
    <property type="entry name" value="PAS"/>
    <property type="match status" value="1"/>
</dbReference>
<dbReference type="NCBIfam" id="TIGR00229">
    <property type="entry name" value="sensory_box"/>
    <property type="match status" value="1"/>
</dbReference>
<dbReference type="FunFam" id="3.30.70.270:FF:000001">
    <property type="entry name" value="Diguanylate cyclase domain protein"/>
    <property type="match status" value="1"/>
</dbReference>
<dbReference type="SUPFAM" id="SSF55785">
    <property type="entry name" value="PYP-like sensor domain (PAS domain)"/>
    <property type="match status" value="1"/>
</dbReference>
<organism evidence="4 5">
    <name type="scientific">Candidatus Terasakiella magnetica</name>
    <dbReference type="NCBI Taxonomy" id="1867952"/>
    <lineage>
        <taxon>Bacteria</taxon>
        <taxon>Pseudomonadati</taxon>
        <taxon>Pseudomonadota</taxon>
        <taxon>Alphaproteobacteria</taxon>
        <taxon>Rhodospirillales</taxon>
        <taxon>Terasakiellaceae</taxon>
        <taxon>Terasakiella</taxon>
    </lineage>
</organism>
<dbReference type="InterPro" id="IPR050469">
    <property type="entry name" value="Diguanylate_Cyclase"/>
</dbReference>
<dbReference type="InterPro" id="IPR029787">
    <property type="entry name" value="Nucleotide_cyclase"/>
</dbReference>
<dbReference type="InterPro" id="IPR035965">
    <property type="entry name" value="PAS-like_dom_sf"/>
</dbReference>
<dbReference type="EC" id="2.7.7.65" evidence="1"/>
<dbReference type="PANTHER" id="PTHR45138">
    <property type="entry name" value="REGULATORY COMPONENTS OF SENSORY TRANSDUCTION SYSTEM"/>
    <property type="match status" value="1"/>
</dbReference>
<dbReference type="Proteomes" id="UP000231658">
    <property type="component" value="Unassembled WGS sequence"/>
</dbReference>
<dbReference type="EMBL" id="FLYE01000023">
    <property type="protein sequence ID" value="SCA56816.1"/>
    <property type="molecule type" value="Genomic_DNA"/>
</dbReference>
<name>A0A1C3RHR4_9PROT</name>
<dbReference type="InterPro" id="IPR000160">
    <property type="entry name" value="GGDEF_dom"/>
</dbReference>
<dbReference type="STRING" id="1867952.MTBPR1_30186"/>
<proteinExistence type="predicted"/>
<dbReference type="Pfam" id="PF13426">
    <property type="entry name" value="PAS_9"/>
    <property type="match status" value="1"/>
</dbReference>
<dbReference type="InterPro" id="IPR000014">
    <property type="entry name" value="PAS"/>
</dbReference>
<feature type="domain" description="GGDEF" evidence="3">
    <location>
        <begin position="182"/>
        <end position="321"/>
    </location>
</feature>
<accession>A0A1C3RHR4</accession>
<dbReference type="GO" id="GO:0052621">
    <property type="term" value="F:diguanylate cyclase activity"/>
    <property type="evidence" value="ECO:0007669"/>
    <property type="project" value="UniProtKB-EC"/>
</dbReference>